<organism evidence="1 2">
    <name type="scientific">Cupriavidus basilensis</name>
    <dbReference type="NCBI Taxonomy" id="68895"/>
    <lineage>
        <taxon>Bacteria</taxon>
        <taxon>Pseudomonadati</taxon>
        <taxon>Pseudomonadota</taxon>
        <taxon>Betaproteobacteria</taxon>
        <taxon>Burkholderiales</taxon>
        <taxon>Burkholderiaceae</taxon>
        <taxon>Cupriavidus</taxon>
    </lineage>
</organism>
<dbReference type="KEGG" id="cbw:RR42_m3611"/>
<gene>
    <name evidence="1" type="ORF">RR42_m3611</name>
</gene>
<dbReference type="Proteomes" id="UP000031843">
    <property type="component" value="Chromosome main"/>
</dbReference>
<accession>A0A0C4Y6B3</accession>
<dbReference type="EMBL" id="CP010536">
    <property type="protein sequence ID" value="AJG20977.1"/>
    <property type="molecule type" value="Genomic_DNA"/>
</dbReference>
<evidence type="ECO:0000313" key="2">
    <source>
        <dbReference type="Proteomes" id="UP000031843"/>
    </source>
</evidence>
<name>A0A0C4Y6B3_9BURK</name>
<dbReference type="STRING" id="68895.RR42_m3611"/>
<dbReference type="AlphaFoldDB" id="A0A0C4Y6B3"/>
<protein>
    <submittedName>
        <fullName evidence="1">Uncharacterized protein</fullName>
    </submittedName>
</protein>
<keyword evidence="2" id="KW-1185">Reference proteome</keyword>
<proteinExistence type="predicted"/>
<sequence>MAGDGPQAAQGSAGGMGGACGGGCGGGGAAAMRAGKLAMMPVPSVAPASPVVAG</sequence>
<reference evidence="1 2" key="1">
    <citation type="journal article" date="2015" name="Genome Announc.">
        <title>Complete Genome Sequence of Cupriavidus basilensis 4G11, Isolated from the Oak Ridge Field Research Center Site.</title>
        <authorList>
            <person name="Ray J."/>
            <person name="Waters R.J."/>
            <person name="Skerker J.M."/>
            <person name="Kuehl J.V."/>
            <person name="Price M.N."/>
            <person name="Huang J."/>
            <person name="Chakraborty R."/>
            <person name="Arkin A.P."/>
            <person name="Deutschbauer A."/>
        </authorList>
    </citation>
    <scope>NUCLEOTIDE SEQUENCE [LARGE SCALE GENOMIC DNA]</scope>
    <source>
        <strain evidence="1">4G11</strain>
    </source>
</reference>
<evidence type="ECO:0000313" key="1">
    <source>
        <dbReference type="EMBL" id="AJG20977.1"/>
    </source>
</evidence>